<dbReference type="InterPro" id="IPR000719">
    <property type="entry name" value="Prot_kinase_dom"/>
</dbReference>
<dbReference type="GO" id="GO:0004672">
    <property type="term" value="F:protein kinase activity"/>
    <property type="evidence" value="ECO:0007669"/>
    <property type="project" value="InterPro"/>
</dbReference>
<keyword evidence="7" id="KW-0677">Repeat</keyword>
<dbReference type="PROSITE" id="PS51450">
    <property type="entry name" value="LRR"/>
    <property type="match status" value="1"/>
</dbReference>
<comment type="similarity">
    <text evidence="2">Belongs to the RLP family.</text>
</comment>
<dbReference type="Pfam" id="PF00069">
    <property type="entry name" value="Pkinase"/>
    <property type="match status" value="1"/>
</dbReference>
<dbReference type="PANTHER" id="PTHR48007:SF47">
    <property type="entry name" value="PROTEIN KINASE DOMAIN-CONTAINING PROTEIN"/>
    <property type="match status" value="1"/>
</dbReference>
<feature type="compositionally biased region" description="Polar residues" evidence="11">
    <location>
        <begin position="630"/>
        <end position="644"/>
    </location>
</feature>
<keyword evidence="16" id="KW-1185">Reference proteome</keyword>
<keyword evidence="8 12" id="KW-1133">Transmembrane helix</keyword>
<feature type="chain" id="PRO_5043619835" description="Protein kinase domain-containing protein" evidence="13">
    <location>
        <begin position="24"/>
        <end position="779"/>
    </location>
</feature>
<dbReference type="SUPFAM" id="SSF52058">
    <property type="entry name" value="L domain-like"/>
    <property type="match status" value="1"/>
</dbReference>
<evidence type="ECO:0000313" key="15">
    <source>
        <dbReference type="EMBL" id="KAJ8763379.1"/>
    </source>
</evidence>
<dbReference type="InterPro" id="IPR046959">
    <property type="entry name" value="PRK1-6/SRF4-like"/>
</dbReference>
<dbReference type="Gene3D" id="1.10.510.10">
    <property type="entry name" value="Transferase(Phosphotransferase) domain 1"/>
    <property type="match status" value="1"/>
</dbReference>
<name>A0AAV8TBQ5_9ROSI</name>
<dbReference type="PROSITE" id="PS50011">
    <property type="entry name" value="PROTEIN_KINASE_DOM"/>
    <property type="match status" value="1"/>
</dbReference>
<evidence type="ECO:0000256" key="2">
    <source>
        <dbReference type="ARBA" id="ARBA00009592"/>
    </source>
</evidence>
<feature type="region of interest" description="Disordered" evidence="11">
    <location>
        <begin position="415"/>
        <end position="442"/>
    </location>
</feature>
<dbReference type="PANTHER" id="PTHR48007">
    <property type="entry name" value="LEUCINE-RICH REPEAT RECEPTOR-LIKE PROTEIN KINASE PXC1"/>
    <property type="match status" value="1"/>
</dbReference>
<comment type="caution">
    <text evidence="15">The sequence shown here is derived from an EMBL/GenBank/DDBJ whole genome shotgun (WGS) entry which is preliminary data.</text>
</comment>
<feature type="transmembrane region" description="Helical" evidence="12">
    <location>
        <begin position="341"/>
        <end position="363"/>
    </location>
</feature>
<dbReference type="InterPro" id="IPR003591">
    <property type="entry name" value="Leu-rich_rpt_typical-subtyp"/>
</dbReference>
<keyword evidence="10" id="KW-0325">Glycoprotein</keyword>
<dbReference type="Proteomes" id="UP001159364">
    <property type="component" value="Linkage Group LG05"/>
</dbReference>
<accession>A0AAV8TBQ5</accession>
<evidence type="ECO:0000256" key="1">
    <source>
        <dbReference type="ARBA" id="ARBA00004479"/>
    </source>
</evidence>
<feature type="region of interest" description="Disordered" evidence="11">
    <location>
        <begin position="312"/>
        <end position="336"/>
    </location>
</feature>
<evidence type="ECO:0000256" key="6">
    <source>
        <dbReference type="ARBA" id="ARBA00022729"/>
    </source>
</evidence>
<dbReference type="Gene3D" id="3.80.10.10">
    <property type="entry name" value="Ribonuclease Inhibitor"/>
    <property type="match status" value="2"/>
</dbReference>
<dbReference type="GO" id="GO:0016020">
    <property type="term" value="C:membrane"/>
    <property type="evidence" value="ECO:0007669"/>
    <property type="project" value="UniProtKB-SubCell"/>
</dbReference>
<dbReference type="Pfam" id="PF08263">
    <property type="entry name" value="LRRNT_2"/>
    <property type="match status" value="1"/>
</dbReference>
<protein>
    <recommendedName>
        <fullName evidence="14">Protein kinase domain-containing protein</fullName>
    </recommendedName>
</protein>
<keyword evidence="4" id="KW-0433">Leucine-rich repeat</keyword>
<feature type="signal peptide" evidence="13">
    <location>
        <begin position="1"/>
        <end position="23"/>
    </location>
</feature>
<dbReference type="SUPFAM" id="SSF56112">
    <property type="entry name" value="Protein kinase-like (PK-like)"/>
    <property type="match status" value="1"/>
</dbReference>
<dbReference type="Pfam" id="PF00560">
    <property type="entry name" value="LRR_1"/>
    <property type="match status" value="2"/>
</dbReference>
<evidence type="ECO:0000256" key="8">
    <source>
        <dbReference type="ARBA" id="ARBA00022989"/>
    </source>
</evidence>
<dbReference type="EMBL" id="JAIWQS010000005">
    <property type="protein sequence ID" value="KAJ8763379.1"/>
    <property type="molecule type" value="Genomic_DNA"/>
</dbReference>
<evidence type="ECO:0000256" key="12">
    <source>
        <dbReference type="SAM" id="Phobius"/>
    </source>
</evidence>
<evidence type="ECO:0000256" key="3">
    <source>
        <dbReference type="ARBA" id="ARBA00022553"/>
    </source>
</evidence>
<dbReference type="Pfam" id="PF13855">
    <property type="entry name" value="LRR_8"/>
    <property type="match status" value="1"/>
</dbReference>
<feature type="compositionally biased region" description="Basic and acidic residues" evidence="11">
    <location>
        <begin position="423"/>
        <end position="442"/>
    </location>
</feature>
<dbReference type="InterPro" id="IPR001611">
    <property type="entry name" value="Leu-rich_rpt"/>
</dbReference>
<feature type="compositionally biased region" description="Low complexity" evidence="11">
    <location>
        <begin position="313"/>
        <end position="334"/>
    </location>
</feature>
<dbReference type="InterPro" id="IPR011009">
    <property type="entry name" value="Kinase-like_dom_sf"/>
</dbReference>
<organism evidence="15 16">
    <name type="scientific">Erythroxylum novogranatense</name>
    <dbReference type="NCBI Taxonomy" id="1862640"/>
    <lineage>
        <taxon>Eukaryota</taxon>
        <taxon>Viridiplantae</taxon>
        <taxon>Streptophyta</taxon>
        <taxon>Embryophyta</taxon>
        <taxon>Tracheophyta</taxon>
        <taxon>Spermatophyta</taxon>
        <taxon>Magnoliopsida</taxon>
        <taxon>eudicotyledons</taxon>
        <taxon>Gunneridae</taxon>
        <taxon>Pentapetalae</taxon>
        <taxon>rosids</taxon>
        <taxon>fabids</taxon>
        <taxon>Malpighiales</taxon>
        <taxon>Erythroxylaceae</taxon>
        <taxon>Erythroxylum</taxon>
    </lineage>
</organism>
<proteinExistence type="inferred from homology"/>
<dbReference type="Gene3D" id="3.30.200.20">
    <property type="entry name" value="Phosphorylase Kinase, domain 1"/>
    <property type="match status" value="1"/>
</dbReference>
<dbReference type="PRINTS" id="PR00019">
    <property type="entry name" value="LEURICHRPT"/>
</dbReference>
<dbReference type="InterPro" id="IPR013210">
    <property type="entry name" value="LRR_N_plant-typ"/>
</dbReference>
<evidence type="ECO:0000256" key="4">
    <source>
        <dbReference type="ARBA" id="ARBA00022614"/>
    </source>
</evidence>
<dbReference type="SMART" id="SM00369">
    <property type="entry name" value="LRR_TYP"/>
    <property type="match status" value="3"/>
</dbReference>
<evidence type="ECO:0000256" key="5">
    <source>
        <dbReference type="ARBA" id="ARBA00022692"/>
    </source>
</evidence>
<evidence type="ECO:0000256" key="7">
    <source>
        <dbReference type="ARBA" id="ARBA00022737"/>
    </source>
</evidence>
<gene>
    <name evidence="15" type="ORF">K2173_002262</name>
</gene>
<evidence type="ECO:0000259" key="14">
    <source>
        <dbReference type="PROSITE" id="PS50011"/>
    </source>
</evidence>
<evidence type="ECO:0000256" key="13">
    <source>
        <dbReference type="SAM" id="SignalP"/>
    </source>
</evidence>
<sequence>MALLIVLHLLACVTFLVLVPTLALNTDGVLLLSFRYSILSDPLLVLQSWNYNDKTPCLWNGVTCSEIGGPGTEDLFRVTGVVLPNSRLLGSIPPDFGYIEHLRHLDLSNNFLNGSLPDSIFNSTELQVISLSGNEISGEIPESIGQLRSLQLLNLSGNALAGKLPEKLTTLQNLTVLSLRSNYFYGYVPGGFSSVEVLDLSSNLLNGSLPLDFGGDHLRFLNISYNTLSGPISLEFAKKIPDNATVDLSFNNLTGAIPQSTSLLNQKTESFRGNVDLCGKPLKNICSIPSTLSTPPNITTSSPAIAVIPKSINSTPVTPSSPETQTSTENQSQTRLKPGSIVAIALADVTGIALLAIVILCVYQKRKTTLNDQTKTKPPKNQPRLPPPQTTTSKYETEARKPATWYCLRITGGEETSETTISDGDRESDEHQRNGITDFNDHSESNYYNNGGKLVMVDGETKLEMETLLKSSAYILGATGVSIVYKAVLADGTAFAVRRIGDNGVERLRDFENQLRVIAKLRHPNLVRLRGFYWGDDEKLVIYDYVSYGSLASSGHRKPGSSPNYLPLEVRFKIAKGLARGLAFIHEKKYVHGNIRPSNILLNSDMEPVIADFGLGRLFSGGNYKANNSGHHFGSQRSIGNSQEHPIATSPYTGPSTSTSIATPSPYQAPESLKNLKPNAKWDVYSFGIVLLELFTGRVFSERELRQWATGSTVENKSMGSRLADVAIRSDADAKEDCVVACLKLGFSCASFAPQKRPSMKEALQALDKISAAPSTVPS</sequence>
<evidence type="ECO:0000256" key="9">
    <source>
        <dbReference type="ARBA" id="ARBA00023136"/>
    </source>
</evidence>
<keyword evidence="3" id="KW-0597">Phosphoprotein</keyword>
<feature type="region of interest" description="Disordered" evidence="11">
    <location>
        <begin position="372"/>
        <end position="398"/>
    </location>
</feature>
<evidence type="ECO:0000256" key="10">
    <source>
        <dbReference type="ARBA" id="ARBA00023180"/>
    </source>
</evidence>
<feature type="compositionally biased region" description="Pro residues" evidence="11">
    <location>
        <begin position="380"/>
        <end position="389"/>
    </location>
</feature>
<dbReference type="FunFam" id="3.80.10.10:FF:000275">
    <property type="entry name" value="Leucine-rich repeat receptor-like protein kinase"/>
    <property type="match status" value="1"/>
</dbReference>
<dbReference type="GO" id="GO:0005524">
    <property type="term" value="F:ATP binding"/>
    <property type="evidence" value="ECO:0007669"/>
    <property type="project" value="InterPro"/>
</dbReference>
<feature type="compositionally biased region" description="Low complexity" evidence="11">
    <location>
        <begin position="649"/>
        <end position="666"/>
    </location>
</feature>
<evidence type="ECO:0000313" key="16">
    <source>
        <dbReference type="Proteomes" id="UP001159364"/>
    </source>
</evidence>
<dbReference type="AlphaFoldDB" id="A0AAV8TBQ5"/>
<feature type="region of interest" description="Disordered" evidence="11">
    <location>
        <begin position="630"/>
        <end position="666"/>
    </location>
</feature>
<keyword evidence="9 12" id="KW-0472">Membrane</keyword>
<keyword evidence="6 13" id="KW-0732">Signal</keyword>
<comment type="subcellular location">
    <subcellularLocation>
        <location evidence="1">Membrane</location>
        <topology evidence="1">Single-pass type I membrane protein</topology>
    </subcellularLocation>
</comment>
<dbReference type="FunFam" id="3.80.10.10:FF:000722">
    <property type="entry name" value="Leucine-rich repeat receptor-like protein kinase"/>
    <property type="match status" value="1"/>
</dbReference>
<feature type="domain" description="Protein kinase" evidence="14">
    <location>
        <begin position="470"/>
        <end position="770"/>
    </location>
</feature>
<dbReference type="InterPro" id="IPR032675">
    <property type="entry name" value="LRR_dom_sf"/>
</dbReference>
<reference evidence="15 16" key="1">
    <citation type="submission" date="2021-09" db="EMBL/GenBank/DDBJ databases">
        <title>Genomic insights and catalytic innovation underlie evolution of tropane alkaloids biosynthesis.</title>
        <authorList>
            <person name="Wang Y.-J."/>
            <person name="Tian T."/>
            <person name="Huang J.-P."/>
            <person name="Huang S.-X."/>
        </authorList>
    </citation>
    <scope>NUCLEOTIDE SEQUENCE [LARGE SCALE GENOMIC DNA]</scope>
    <source>
        <strain evidence="15">KIB-2018</strain>
        <tissue evidence="15">Leaf</tissue>
    </source>
</reference>
<keyword evidence="5 12" id="KW-0812">Transmembrane</keyword>
<evidence type="ECO:0000256" key="11">
    <source>
        <dbReference type="SAM" id="MobiDB-lite"/>
    </source>
</evidence>